<dbReference type="GO" id="GO:0003723">
    <property type="term" value="F:RNA binding"/>
    <property type="evidence" value="ECO:0007669"/>
    <property type="project" value="InterPro"/>
</dbReference>
<feature type="domain" description="Ammonium transporter AmtB-like" evidence="11">
    <location>
        <begin position="247"/>
        <end position="611"/>
    </location>
</feature>
<feature type="transmembrane region" description="Helical" evidence="10">
    <location>
        <begin position="445"/>
        <end position="464"/>
    </location>
</feature>
<dbReference type="InterPro" id="IPR018188">
    <property type="entry name" value="RNase_T2_His_AS_1"/>
</dbReference>
<dbReference type="GO" id="GO:0033897">
    <property type="term" value="F:ribonuclease T2 activity"/>
    <property type="evidence" value="ECO:0007669"/>
    <property type="project" value="InterPro"/>
</dbReference>
<evidence type="ECO:0000256" key="6">
    <source>
        <dbReference type="ARBA" id="ARBA00023157"/>
    </source>
</evidence>
<dbReference type="InterPro" id="IPR029020">
    <property type="entry name" value="Ammonium/urea_transptr"/>
</dbReference>
<dbReference type="OrthoDB" id="534912at2759"/>
<feature type="compositionally biased region" description="Basic and acidic residues" evidence="9">
    <location>
        <begin position="672"/>
        <end position="681"/>
    </location>
</feature>
<dbReference type="GO" id="GO:0016020">
    <property type="term" value="C:membrane"/>
    <property type="evidence" value="ECO:0007669"/>
    <property type="project" value="UniProtKB-SubCell"/>
</dbReference>
<evidence type="ECO:0000313" key="12">
    <source>
        <dbReference type="EMBL" id="RWS16925.1"/>
    </source>
</evidence>
<dbReference type="Pfam" id="PF00445">
    <property type="entry name" value="Ribonuclease_T2"/>
    <property type="match status" value="1"/>
</dbReference>
<feature type="region of interest" description="Disordered" evidence="9">
    <location>
        <begin position="662"/>
        <end position="681"/>
    </location>
</feature>
<gene>
    <name evidence="12" type="ORF">B4U79_06804</name>
</gene>
<evidence type="ECO:0000259" key="11">
    <source>
        <dbReference type="Pfam" id="PF00909"/>
    </source>
</evidence>
<feature type="transmembrane region" description="Helical" evidence="10">
    <location>
        <begin position="590"/>
        <end position="611"/>
    </location>
</feature>
<organism evidence="12 13">
    <name type="scientific">Dinothrombium tinctorium</name>
    <dbReference type="NCBI Taxonomy" id="1965070"/>
    <lineage>
        <taxon>Eukaryota</taxon>
        <taxon>Metazoa</taxon>
        <taxon>Ecdysozoa</taxon>
        <taxon>Arthropoda</taxon>
        <taxon>Chelicerata</taxon>
        <taxon>Arachnida</taxon>
        <taxon>Acari</taxon>
        <taxon>Acariformes</taxon>
        <taxon>Trombidiformes</taxon>
        <taxon>Prostigmata</taxon>
        <taxon>Anystina</taxon>
        <taxon>Parasitengona</taxon>
        <taxon>Trombidioidea</taxon>
        <taxon>Trombidiidae</taxon>
        <taxon>Dinothrombium</taxon>
    </lineage>
</organism>
<keyword evidence="6" id="KW-1015">Disulfide bond</keyword>
<sequence length="681" mass="76491">MNVMLPSVTNVFSIMLNNDNHPTIMKEDGVMLILLCSHCNCPESFDLFVFALNWIPGFCASSRQPTLKPFEKFTIHGLWPSFEDSTRDPPRQQITQLNLNEISPIVHELEQKWPSVVISKGNKWFWNYEWTKHGTAAASVAETRGQLNYFKKAIELYDSLAVILWLDSAGIIPSNITFYDLSKVIDAVEGNFGYKTRFRCYYTSMDTSYLIEIKFCFTKNFQRPHYVEDADGSNPAHSLAARVGGKDPQKNAIEKFLHNFNDGQIFALIGIGLGFNHIRNYCFNSFGLSILIFSLCTQFALLLHNVFMQNNHIFIGIEEIMWAQKISIAVIVSIGSFHGKCNPLQIIIASLIEVPILMANKYIGFKIMKVADIGGGIHLYLFAAHFGLGISTMFWKYNDSRKRKLTSDNCSELGMLISIVLMYGLWPGLNAAFSRGDKKHRIVVNTYLSICSACVMAFAVSSLSDRKNRFTIKHLHIAVIGGAVSVSSVADMMITPYFALLIGLVSALSSLLFFIFVKSAIGIPGILAGFASAIFAYISSEKQYGYSLFQIFVARAPTANSSDLHEILSYLPDISAGEGRTNYQQFICQIAYVGVTLLIAILGGCLTGLIIRQPFFEPLKSEDLFEDNVNWVLPSEEEEYFGNESYCDIESSMDTEMNLQSLKLPQQRNGKRKNENYRDSN</sequence>
<protein>
    <submittedName>
        <fullName evidence="12">Rh-related protein-like protein</fullName>
    </submittedName>
</protein>
<comment type="subcellular location">
    <subcellularLocation>
        <location evidence="1">Membrane</location>
        <topology evidence="1">Multi-pass membrane protein</topology>
    </subcellularLocation>
</comment>
<keyword evidence="13" id="KW-1185">Reference proteome</keyword>
<feature type="transmembrane region" description="Helical" evidence="10">
    <location>
        <begin position="415"/>
        <end position="433"/>
    </location>
</feature>
<dbReference type="SUPFAM" id="SSF55895">
    <property type="entry name" value="Ribonuclease Rh-like"/>
    <property type="match status" value="1"/>
</dbReference>
<dbReference type="InterPro" id="IPR036430">
    <property type="entry name" value="RNase_T2-like_sf"/>
</dbReference>
<feature type="active site" evidence="7">
    <location>
        <position position="76"/>
    </location>
</feature>
<evidence type="ECO:0000256" key="3">
    <source>
        <dbReference type="ARBA" id="ARBA00022692"/>
    </source>
</evidence>
<dbReference type="GO" id="GO:0006401">
    <property type="term" value="P:RNA catabolic process"/>
    <property type="evidence" value="ECO:0007669"/>
    <property type="project" value="UniProtKB-ARBA"/>
</dbReference>
<evidence type="ECO:0000256" key="10">
    <source>
        <dbReference type="SAM" id="Phobius"/>
    </source>
</evidence>
<comment type="caution">
    <text evidence="12">The sequence shown here is derived from an EMBL/GenBank/DDBJ whole genome shotgun (WGS) entry which is preliminary data.</text>
</comment>
<keyword evidence="4 10" id="KW-1133">Transmembrane helix</keyword>
<evidence type="ECO:0000256" key="2">
    <source>
        <dbReference type="ARBA" id="ARBA00007469"/>
    </source>
</evidence>
<dbReference type="InterPro" id="IPR001568">
    <property type="entry name" value="RNase_T2-like"/>
</dbReference>
<feature type="transmembrane region" description="Helical" evidence="10">
    <location>
        <begin position="470"/>
        <end position="490"/>
    </location>
</feature>
<dbReference type="Pfam" id="PF00909">
    <property type="entry name" value="Ammonium_transp"/>
    <property type="match status" value="1"/>
</dbReference>
<evidence type="ECO:0000256" key="8">
    <source>
        <dbReference type="RuleBase" id="RU004328"/>
    </source>
</evidence>
<evidence type="ECO:0000313" key="13">
    <source>
        <dbReference type="Proteomes" id="UP000285301"/>
    </source>
</evidence>
<feature type="transmembrane region" description="Helical" evidence="10">
    <location>
        <begin position="286"/>
        <end position="308"/>
    </location>
</feature>
<reference evidence="12 13" key="1">
    <citation type="journal article" date="2018" name="Gigascience">
        <title>Genomes of trombidid mites reveal novel predicted allergens and laterally-transferred genes associated with secondary metabolism.</title>
        <authorList>
            <person name="Dong X."/>
            <person name="Chaisiri K."/>
            <person name="Xia D."/>
            <person name="Armstrong S.D."/>
            <person name="Fang Y."/>
            <person name="Donnelly M.J."/>
            <person name="Kadowaki T."/>
            <person name="McGarry J.W."/>
            <person name="Darby A.C."/>
            <person name="Makepeace B.L."/>
        </authorList>
    </citation>
    <scope>NUCLEOTIDE SEQUENCE [LARGE SCALE GENOMIC DNA]</scope>
    <source>
        <strain evidence="12">UoL-WK</strain>
    </source>
</reference>
<evidence type="ECO:0000256" key="4">
    <source>
        <dbReference type="ARBA" id="ARBA00022989"/>
    </source>
</evidence>
<dbReference type="PANTHER" id="PTHR11240:SF22">
    <property type="entry name" value="RIBONUCLEASE T2"/>
    <property type="match status" value="1"/>
</dbReference>
<feature type="active site" evidence="7">
    <location>
        <position position="129"/>
    </location>
</feature>
<accession>A0A3S3SLT6</accession>
<feature type="transmembrane region" description="Helical" evidence="10">
    <location>
        <begin position="521"/>
        <end position="538"/>
    </location>
</feature>
<dbReference type="SUPFAM" id="SSF111352">
    <property type="entry name" value="Ammonium transporter"/>
    <property type="match status" value="1"/>
</dbReference>
<feature type="transmembrane region" description="Helical" evidence="10">
    <location>
        <begin position="497"/>
        <end position="515"/>
    </location>
</feature>
<dbReference type="AlphaFoldDB" id="A0A3S3SLT6"/>
<dbReference type="CDD" id="cd01061">
    <property type="entry name" value="RNase_T2_euk"/>
    <property type="match status" value="1"/>
</dbReference>
<dbReference type="GO" id="GO:0008519">
    <property type="term" value="F:ammonium channel activity"/>
    <property type="evidence" value="ECO:0007669"/>
    <property type="project" value="InterPro"/>
</dbReference>
<keyword evidence="3 10" id="KW-0812">Transmembrane</keyword>
<proteinExistence type="inferred from homology"/>
<keyword evidence="5 10" id="KW-0472">Membrane</keyword>
<dbReference type="Proteomes" id="UP000285301">
    <property type="component" value="Unassembled WGS sequence"/>
</dbReference>
<feature type="active site" evidence="7">
    <location>
        <position position="133"/>
    </location>
</feature>
<dbReference type="InterPro" id="IPR033697">
    <property type="entry name" value="Ribonuclease_T2_eukaryotic"/>
</dbReference>
<name>A0A3S3SLT6_9ACAR</name>
<comment type="similarity">
    <text evidence="2 8">Belongs to the RNase T2 family.</text>
</comment>
<dbReference type="InterPro" id="IPR024041">
    <property type="entry name" value="NH4_transpt_AmtB-like_dom"/>
</dbReference>
<dbReference type="Gene3D" id="3.90.730.10">
    <property type="entry name" value="Ribonuclease T2-like"/>
    <property type="match status" value="1"/>
</dbReference>
<dbReference type="EMBL" id="NCKU01000149">
    <property type="protein sequence ID" value="RWS16925.1"/>
    <property type="molecule type" value="Genomic_DNA"/>
</dbReference>
<feature type="transmembrane region" description="Helical" evidence="10">
    <location>
        <begin position="377"/>
        <end position="395"/>
    </location>
</feature>
<dbReference type="PROSITE" id="PS00530">
    <property type="entry name" value="RNASE_T2_1"/>
    <property type="match status" value="1"/>
</dbReference>
<dbReference type="PANTHER" id="PTHR11240">
    <property type="entry name" value="RIBONUCLEASE T2"/>
    <property type="match status" value="1"/>
</dbReference>
<evidence type="ECO:0000256" key="5">
    <source>
        <dbReference type="ARBA" id="ARBA00023136"/>
    </source>
</evidence>
<dbReference type="Gene3D" id="1.10.3430.10">
    <property type="entry name" value="Ammonium transporter AmtB like domains"/>
    <property type="match status" value="1"/>
</dbReference>
<evidence type="ECO:0000256" key="1">
    <source>
        <dbReference type="ARBA" id="ARBA00004141"/>
    </source>
</evidence>
<evidence type="ECO:0000256" key="9">
    <source>
        <dbReference type="SAM" id="MobiDB-lite"/>
    </source>
</evidence>
<evidence type="ECO:0000256" key="7">
    <source>
        <dbReference type="PIRSR" id="PIRSR633697-1"/>
    </source>
</evidence>